<keyword evidence="7" id="KW-0720">Serine protease</keyword>
<dbReference type="GO" id="GO:0016020">
    <property type="term" value="C:membrane"/>
    <property type="evidence" value="ECO:0007669"/>
    <property type="project" value="UniProtKB-SubCell"/>
</dbReference>
<evidence type="ECO:0000256" key="9">
    <source>
        <dbReference type="ARBA" id="ARBA00023136"/>
    </source>
</evidence>
<proteinExistence type="predicted"/>
<gene>
    <name evidence="13" type="primary">P1</name>
</gene>
<dbReference type="GO" id="GO:0004252">
    <property type="term" value="F:serine-type endopeptidase activity"/>
    <property type="evidence" value="ECO:0007669"/>
    <property type="project" value="InterPro"/>
</dbReference>
<accession>A0AAU8EH65</accession>
<evidence type="ECO:0000256" key="3">
    <source>
        <dbReference type="ARBA" id="ARBA00022692"/>
    </source>
</evidence>
<keyword evidence="9 11" id="KW-0472">Membrane</keyword>
<evidence type="ECO:0000259" key="12">
    <source>
        <dbReference type="PROSITE" id="PS51868"/>
    </source>
</evidence>
<evidence type="ECO:0000256" key="6">
    <source>
        <dbReference type="ARBA" id="ARBA00022801"/>
    </source>
</evidence>
<sequence>MEFRSYAIFLLAAFTLLPFSSQGRPEALGGADFFFDVGKPLIFLDGGWQQATLPAWSSISDPPSCTCAKCPELTESSYSELSQALFQKVSAQTHELFSEARGTSARAWNLICENLKTTFHLVLGTFLWLTAYSWAYILLAVLSTIWTLLAQHYVPVAFLVSLGIITVLICRAFKWIFGTGPTSLFIASLKYIFKTLTFRKYFDEKAIEGYKAYSIPQKPPKHSVVQIRRSDRSHIGYAVSVSLYNGKSALVTANHNMEEGCEFHSFRTGRAIKAADFRLLFLSKELDVILMEGPPNYESVLGCGSVHFTTSDILAKCPAALYAFEDGEWLHKSASVVGHHDHFATVLSQTQKGHSGGGYFHGKTLVGLHKGHPGAEYNYNLMITIPPIPGLTSPLYSVESDPPQGRVFSEGEVDKIEQIAEETAERLEKEAQRILEYKPVSGRLWADYEDELGNEMAAASASTTASALPVGTPSVPTAPEVGAASVAPSPPAATAPSLDIPVGSGLQDITNQVIQRLVSAVDISRVEKSVIDQIAQSALKKPRPQSRGKRGSGSKQKTGNSTSPPSTPGKRSSNRKPSQASKPSANSNPPNIFRVPKAAQNGGRGYVPNTLSWQPKQPASGGPKSGPTQN</sequence>
<evidence type="ECO:0000313" key="13">
    <source>
        <dbReference type="EMBL" id="XCG97998.1"/>
    </source>
</evidence>
<dbReference type="GO" id="GO:0070008">
    <property type="term" value="F:serine-type exopeptidase activity"/>
    <property type="evidence" value="ECO:0007669"/>
    <property type="project" value="InterPro"/>
</dbReference>
<dbReference type="Pfam" id="PF02122">
    <property type="entry name" value="Peptidase_S39"/>
    <property type="match status" value="1"/>
</dbReference>
<reference evidence="13" key="1">
    <citation type="submission" date="2024-06" db="EMBL/GenBank/DDBJ databases">
        <title>Discovery of a novel polerovirus on rice plants showing the dwarfing and less tiller symptom.</title>
        <authorList>
            <person name="Yu J."/>
        </authorList>
    </citation>
    <scope>NUCLEOTIDE SEQUENCE</scope>
    <source>
        <strain evidence="13">1</strain>
    </source>
</reference>
<dbReference type="SUPFAM" id="SSF50494">
    <property type="entry name" value="Trypsin-like serine proteases"/>
    <property type="match status" value="1"/>
</dbReference>
<evidence type="ECO:0000256" key="7">
    <source>
        <dbReference type="ARBA" id="ARBA00022825"/>
    </source>
</evidence>
<feature type="compositionally biased region" description="Basic residues" evidence="10">
    <location>
        <begin position="540"/>
        <end position="552"/>
    </location>
</feature>
<evidence type="ECO:0000256" key="8">
    <source>
        <dbReference type="ARBA" id="ARBA00022989"/>
    </source>
</evidence>
<keyword evidence="2" id="KW-0645">Protease</keyword>
<keyword evidence="6" id="KW-0378">Hydrolase</keyword>
<evidence type="ECO:0000256" key="5">
    <source>
        <dbReference type="ARBA" id="ARBA00022758"/>
    </source>
</evidence>
<organism evidence="13">
    <name type="scientific">Rice drawf polerovirus</name>
    <dbReference type="NCBI Taxonomy" id="3229777"/>
    <lineage>
        <taxon>Viruses</taxon>
        <taxon>Riboviria</taxon>
        <taxon>Orthornavirae</taxon>
        <taxon>Pisuviricota</taxon>
        <taxon>Pisoniviricetes</taxon>
        <taxon>Sobelivirales</taxon>
        <taxon>Solemoviridae</taxon>
        <taxon>Polerovirus</taxon>
    </lineage>
</organism>
<dbReference type="EMBL" id="PP925870">
    <property type="protein sequence ID" value="XCG97998.1"/>
    <property type="molecule type" value="Genomic_RNA"/>
</dbReference>
<keyword evidence="4" id="KW-0732">Signal</keyword>
<dbReference type="InterPro" id="IPR043504">
    <property type="entry name" value="Peptidase_S1_PA_chymotrypsin"/>
</dbReference>
<dbReference type="Gene3D" id="2.40.10.10">
    <property type="entry name" value="Trypsin-like serine proteases"/>
    <property type="match status" value="2"/>
</dbReference>
<evidence type="ECO:0000256" key="4">
    <source>
        <dbReference type="ARBA" id="ARBA00022729"/>
    </source>
</evidence>
<evidence type="ECO:0000256" key="1">
    <source>
        <dbReference type="ARBA" id="ARBA00004141"/>
    </source>
</evidence>
<evidence type="ECO:0000256" key="10">
    <source>
        <dbReference type="SAM" id="MobiDB-lite"/>
    </source>
</evidence>
<protein>
    <submittedName>
        <fullName evidence="13">P1 protein</fullName>
    </submittedName>
</protein>
<dbReference type="GO" id="GO:0075523">
    <property type="term" value="P:viral translational frameshifting"/>
    <property type="evidence" value="ECO:0007669"/>
    <property type="project" value="UniProtKB-KW"/>
</dbReference>
<evidence type="ECO:0000256" key="2">
    <source>
        <dbReference type="ARBA" id="ARBA00022670"/>
    </source>
</evidence>
<name>A0AAU8EH65_9VIRU</name>
<dbReference type="GO" id="GO:0006508">
    <property type="term" value="P:proteolysis"/>
    <property type="evidence" value="ECO:0007669"/>
    <property type="project" value="UniProtKB-KW"/>
</dbReference>
<feature type="region of interest" description="Disordered" evidence="10">
    <location>
        <begin position="536"/>
        <end position="630"/>
    </location>
</feature>
<comment type="subcellular location">
    <subcellularLocation>
        <location evidence="1">Membrane</location>
        <topology evidence="1">Multi-pass membrane protein</topology>
    </subcellularLocation>
</comment>
<feature type="domain" description="Peptidase S39" evidence="12">
    <location>
        <begin position="207"/>
        <end position="399"/>
    </location>
</feature>
<keyword evidence="3 11" id="KW-0812">Transmembrane</keyword>
<keyword evidence="8 11" id="KW-1133">Transmembrane helix</keyword>
<dbReference type="InterPro" id="IPR018019">
    <property type="entry name" value="Luteovirus_Orf2"/>
</dbReference>
<keyword evidence="5" id="KW-0688">Ribosomal frameshifting</keyword>
<dbReference type="PRINTS" id="PR00913">
    <property type="entry name" value="LVIRUSORF2"/>
</dbReference>
<dbReference type="InterPro" id="IPR009003">
    <property type="entry name" value="Peptidase_S1_PA"/>
</dbReference>
<evidence type="ECO:0000256" key="11">
    <source>
        <dbReference type="SAM" id="Phobius"/>
    </source>
</evidence>
<feature type="transmembrane region" description="Helical" evidence="11">
    <location>
        <begin position="156"/>
        <end position="177"/>
    </location>
</feature>
<dbReference type="PROSITE" id="PS51868">
    <property type="entry name" value="PEPTIDASE_S39"/>
    <property type="match status" value="1"/>
</dbReference>
<feature type="transmembrane region" description="Helical" evidence="11">
    <location>
        <begin position="126"/>
        <end position="149"/>
    </location>
</feature>
<feature type="compositionally biased region" description="Polar residues" evidence="10">
    <location>
        <begin position="553"/>
        <end position="590"/>
    </location>
</feature>
<dbReference type="InterPro" id="IPR000382">
    <property type="entry name" value="Peptidase_S39B_luteovirus"/>
</dbReference>